<feature type="compositionally biased region" description="Polar residues" evidence="2">
    <location>
        <begin position="57"/>
        <end position="71"/>
    </location>
</feature>
<dbReference type="SUPFAM" id="SSF55120">
    <property type="entry name" value="Pseudouridine synthase"/>
    <property type="match status" value="1"/>
</dbReference>
<organism evidence="4 5">
    <name type="scientific">Triparma laevis f. longispina</name>
    <dbReference type="NCBI Taxonomy" id="1714387"/>
    <lineage>
        <taxon>Eukaryota</taxon>
        <taxon>Sar</taxon>
        <taxon>Stramenopiles</taxon>
        <taxon>Ochrophyta</taxon>
        <taxon>Bolidophyceae</taxon>
        <taxon>Parmales</taxon>
        <taxon>Triparmaceae</taxon>
        <taxon>Triparma</taxon>
    </lineage>
</organism>
<proteinExistence type="inferred from homology"/>
<name>A0A9W7KWT1_9STRA</name>
<dbReference type="Pfam" id="PF00849">
    <property type="entry name" value="PseudoU_synth_2"/>
    <property type="match status" value="1"/>
</dbReference>
<dbReference type="InterPro" id="IPR006145">
    <property type="entry name" value="PsdUridine_synth_RsuA/RluA"/>
</dbReference>
<dbReference type="GO" id="GO:0000455">
    <property type="term" value="P:enzyme-directed rRNA pseudouridine synthesis"/>
    <property type="evidence" value="ECO:0007669"/>
    <property type="project" value="TreeGrafter"/>
</dbReference>
<dbReference type="Gene3D" id="3.30.2350.10">
    <property type="entry name" value="Pseudouridine synthase"/>
    <property type="match status" value="1"/>
</dbReference>
<comment type="similarity">
    <text evidence="1">Belongs to the pseudouridine synthase RluA family.</text>
</comment>
<dbReference type="EMBL" id="BRXW01000216">
    <property type="protein sequence ID" value="GMI14658.1"/>
    <property type="molecule type" value="Genomic_DNA"/>
</dbReference>
<dbReference type="GO" id="GO:0009982">
    <property type="term" value="F:pseudouridine synthase activity"/>
    <property type="evidence" value="ECO:0007669"/>
    <property type="project" value="InterPro"/>
</dbReference>
<dbReference type="GO" id="GO:0003723">
    <property type="term" value="F:RNA binding"/>
    <property type="evidence" value="ECO:0007669"/>
    <property type="project" value="InterPro"/>
</dbReference>
<evidence type="ECO:0000313" key="4">
    <source>
        <dbReference type="EMBL" id="GMI14658.1"/>
    </source>
</evidence>
<reference evidence="5" key="1">
    <citation type="journal article" date="2023" name="Commun. Biol.">
        <title>Genome analysis of Parmales, the sister group of diatoms, reveals the evolutionary specialization of diatoms from phago-mixotrophs to photoautotrophs.</title>
        <authorList>
            <person name="Ban H."/>
            <person name="Sato S."/>
            <person name="Yoshikawa S."/>
            <person name="Yamada K."/>
            <person name="Nakamura Y."/>
            <person name="Ichinomiya M."/>
            <person name="Sato N."/>
            <person name="Blanc-Mathieu R."/>
            <person name="Endo H."/>
            <person name="Kuwata A."/>
            <person name="Ogata H."/>
        </authorList>
    </citation>
    <scope>NUCLEOTIDE SEQUENCE [LARGE SCALE GENOMIC DNA]</scope>
    <source>
        <strain evidence="5">NIES 3700</strain>
    </source>
</reference>
<feature type="compositionally biased region" description="Low complexity" evidence="2">
    <location>
        <begin position="37"/>
        <end position="50"/>
    </location>
</feature>
<dbReference type="OrthoDB" id="424794at2759"/>
<gene>
    <name evidence="4" type="ORF">TrLO_g7182</name>
</gene>
<evidence type="ECO:0000313" key="5">
    <source>
        <dbReference type="Proteomes" id="UP001165122"/>
    </source>
</evidence>
<comment type="caution">
    <text evidence="4">The sequence shown here is derived from an EMBL/GenBank/DDBJ whole genome shotgun (WGS) entry which is preliminary data.</text>
</comment>
<dbReference type="PANTHER" id="PTHR21600:SF87">
    <property type="entry name" value="RNA PSEUDOURIDYLATE SYNTHASE DOMAIN-CONTAINING PROTEIN 1"/>
    <property type="match status" value="1"/>
</dbReference>
<keyword evidence="5" id="KW-1185">Reference proteome</keyword>
<sequence>MKSMKAGAKSVNDLNDDSVPPPPIPPSSSNKKTGALSSSTTTTKITTSPPTSEPLHNPNSNSKLPPSQTSDTELLEPLEILYNTSSTLIVNKPGCLISHTSSWDTTTELPLVQRVRNQINLRVNLAHRLDRGASGCVLLSSKTEDESHTTYLRSLIETGRKTYLAWCRGTGEYVRMLSEGEVSEYKGVDGIVYQVEHDDGWFIVDRPLKNERGNIKEAETRFRFLKGGKESFIVECQPRTGRWHQIRKHLNGLSTPILGDGTHGNTKLNRKWRKKGFREERIGLHLLKMELDGEERKIEVCARVHEDLEVMWREHVEGVMEVIEEKYFKKLI</sequence>
<evidence type="ECO:0000259" key="3">
    <source>
        <dbReference type="Pfam" id="PF00849"/>
    </source>
</evidence>
<dbReference type="InterPro" id="IPR020103">
    <property type="entry name" value="PsdUridine_synth_cat_dom_sf"/>
</dbReference>
<protein>
    <recommendedName>
        <fullName evidence="3">Pseudouridine synthase RsuA/RluA-like domain-containing protein</fullName>
    </recommendedName>
</protein>
<evidence type="ECO:0000256" key="2">
    <source>
        <dbReference type="SAM" id="MobiDB-lite"/>
    </source>
</evidence>
<dbReference type="CDD" id="cd02869">
    <property type="entry name" value="PseudoU_synth_RluA_like"/>
    <property type="match status" value="1"/>
</dbReference>
<dbReference type="AlphaFoldDB" id="A0A9W7KWT1"/>
<dbReference type="InterPro" id="IPR050188">
    <property type="entry name" value="RluA_PseudoU_synthase"/>
</dbReference>
<feature type="domain" description="Pseudouridine synthase RsuA/RluA-like" evidence="3">
    <location>
        <begin position="87"/>
        <end position="251"/>
    </location>
</feature>
<feature type="region of interest" description="Disordered" evidence="2">
    <location>
        <begin position="1"/>
        <end position="71"/>
    </location>
</feature>
<dbReference type="PANTHER" id="PTHR21600">
    <property type="entry name" value="MITOCHONDRIAL RNA PSEUDOURIDINE SYNTHASE"/>
    <property type="match status" value="1"/>
</dbReference>
<accession>A0A9W7KWT1</accession>
<evidence type="ECO:0000256" key="1">
    <source>
        <dbReference type="ARBA" id="ARBA00010876"/>
    </source>
</evidence>
<dbReference type="Proteomes" id="UP001165122">
    <property type="component" value="Unassembled WGS sequence"/>
</dbReference>